<evidence type="ECO:0000313" key="3">
    <source>
        <dbReference type="Proteomes" id="UP000313359"/>
    </source>
</evidence>
<keyword evidence="3" id="KW-1185">Reference proteome</keyword>
<sequence length="259" mass="28932">MSIPRTLVRASHRDTVRLPSGTTLEYTLIRSSSELPATPETVDGQVQKLAICLHPWSWLGGRMNDPVLQLLTEPLLERGYDVLRYNSRGVGKSTGWASFTGSREAEDLKELVQWARSEMPDLNSLVLAGYSHGSLIASLHPVLDNIQTSHILLSYPIGPRHWLTAFHGSHYTNALKSLLHDSRSNVLIIHGDDDNFTSVDAYDAWVTNLQKDREALSSSEQAVQSPGKLEVMKVEGASHFWREEDAVGRLLDIVRSWLP</sequence>
<dbReference type="STRING" id="1328759.A0A5C2S8P5"/>
<dbReference type="PANTHER" id="PTHR42103">
    <property type="entry name" value="ALPHA/BETA-HYDROLASES SUPERFAMILY PROTEIN"/>
    <property type="match status" value="1"/>
</dbReference>
<feature type="domain" description="Xaa-Pro dipeptidyl-peptidase-like" evidence="1">
    <location>
        <begin position="69"/>
        <end position="126"/>
    </location>
</feature>
<dbReference type="InterPro" id="IPR029058">
    <property type="entry name" value="AB_hydrolase_fold"/>
</dbReference>
<accession>A0A5C2S8P5</accession>
<dbReference type="Pfam" id="PF02129">
    <property type="entry name" value="Peptidase_S15"/>
    <property type="match status" value="1"/>
</dbReference>
<evidence type="ECO:0000259" key="1">
    <source>
        <dbReference type="Pfam" id="PF02129"/>
    </source>
</evidence>
<dbReference type="PANTHER" id="PTHR42103:SF2">
    <property type="entry name" value="AB HYDROLASE-1 DOMAIN-CONTAINING PROTEIN"/>
    <property type="match status" value="1"/>
</dbReference>
<name>A0A5C2S8P5_9APHY</name>
<dbReference type="InterPro" id="IPR000383">
    <property type="entry name" value="Xaa-Pro-like_dom"/>
</dbReference>
<dbReference type="EMBL" id="ML122267">
    <property type="protein sequence ID" value="RPD60193.1"/>
    <property type="molecule type" value="Genomic_DNA"/>
</dbReference>
<proteinExistence type="predicted"/>
<evidence type="ECO:0000313" key="2">
    <source>
        <dbReference type="EMBL" id="RPD60193.1"/>
    </source>
</evidence>
<dbReference type="SUPFAM" id="SSF53474">
    <property type="entry name" value="alpha/beta-Hydrolases"/>
    <property type="match status" value="1"/>
</dbReference>
<dbReference type="GO" id="GO:0016787">
    <property type="term" value="F:hydrolase activity"/>
    <property type="evidence" value="ECO:0007669"/>
    <property type="project" value="UniProtKB-KW"/>
</dbReference>
<dbReference type="AlphaFoldDB" id="A0A5C2S8P5"/>
<dbReference type="OrthoDB" id="10260961at2759"/>
<keyword evidence="2" id="KW-0378">Hydrolase</keyword>
<organism evidence="2 3">
    <name type="scientific">Lentinus tigrinus ALCF2SS1-6</name>
    <dbReference type="NCBI Taxonomy" id="1328759"/>
    <lineage>
        <taxon>Eukaryota</taxon>
        <taxon>Fungi</taxon>
        <taxon>Dikarya</taxon>
        <taxon>Basidiomycota</taxon>
        <taxon>Agaricomycotina</taxon>
        <taxon>Agaricomycetes</taxon>
        <taxon>Polyporales</taxon>
        <taxon>Polyporaceae</taxon>
        <taxon>Lentinus</taxon>
    </lineage>
</organism>
<reference evidence="2" key="1">
    <citation type="journal article" date="2018" name="Genome Biol. Evol.">
        <title>Genomics and development of Lentinus tigrinus, a white-rot wood-decaying mushroom with dimorphic fruiting bodies.</title>
        <authorList>
            <person name="Wu B."/>
            <person name="Xu Z."/>
            <person name="Knudson A."/>
            <person name="Carlson A."/>
            <person name="Chen N."/>
            <person name="Kovaka S."/>
            <person name="LaButti K."/>
            <person name="Lipzen A."/>
            <person name="Pennachio C."/>
            <person name="Riley R."/>
            <person name="Schakwitz W."/>
            <person name="Umezawa K."/>
            <person name="Ohm R.A."/>
            <person name="Grigoriev I.V."/>
            <person name="Nagy L.G."/>
            <person name="Gibbons J."/>
            <person name="Hibbett D."/>
        </authorList>
    </citation>
    <scope>NUCLEOTIDE SEQUENCE [LARGE SCALE GENOMIC DNA]</scope>
    <source>
        <strain evidence="2">ALCF2SS1-6</strain>
    </source>
</reference>
<dbReference type="Proteomes" id="UP000313359">
    <property type="component" value="Unassembled WGS sequence"/>
</dbReference>
<gene>
    <name evidence="2" type="ORF">L227DRAFT_526564</name>
</gene>
<dbReference type="Gene3D" id="3.40.50.1820">
    <property type="entry name" value="alpha/beta hydrolase"/>
    <property type="match status" value="1"/>
</dbReference>
<protein>
    <submittedName>
        <fullName evidence="2">Alpha/beta-hydrolase</fullName>
    </submittedName>
</protein>